<keyword evidence="3" id="KW-1185">Reference proteome</keyword>
<comment type="caution">
    <text evidence="2">The sequence shown here is derived from an EMBL/GenBank/DDBJ whole genome shotgun (WGS) entry which is preliminary data.</text>
</comment>
<feature type="chain" id="PRO_5017232793" evidence="1">
    <location>
        <begin position="18"/>
        <end position="385"/>
    </location>
</feature>
<sequence length="385" mass="43614">MKYLFSLFFLISSLAWGQTPPAANLISPPGLVSPPGYAYPQGNAYLPGQPYPQGYGYPQGYAYPPSHTYPQGYALPPGYLFSPGYAYPPGYGYAPGYPYVPPQPNGNNFSYQPQDQGWFYYNWELEEDKPLSELPQALPQGKMTLEQLPPVPEQISVAWLRTNLPKYLEFAMDNPSQENVLAYLYLQTYASQQASVFSEQAQLVTQGNAILDNNAVFPQNAVARQYREQLAAQIRRELIRTHAAQLTMIFTISGDYESRNFTALAAKAASNLGIKVQIYEVNAQVYPELAQYWHMTDLKRINEFINSAPIEMVPTVNLFSPTGGVFLVEGATDLQEFEMRIVHYLYKQQFISREQFNLARGIMSERLQDPAKVSEFINRTLLQRE</sequence>
<dbReference type="Pfam" id="PF13728">
    <property type="entry name" value="TraF"/>
    <property type="match status" value="1"/>
</dbReference>
<accession>A0A3A1YDI7</accession>
<dbReference type="InterPro" id="IPR039555">
    <property type="entry name" value="TraF/TrbB"/>
</dbReference>
<dbReference type="EMBL" id="NRJH01000001">
    <property type="protein sequence ID" value="RIY34207.1"/>
    <property type="molecule type" value="Genomic_DNA"/>
</dbReference>
<feature type="signal peptide" evidence="1">
    <location>
        <begin position="1"/>
        <end position="17"/>
    </location>
</feature>
<evidence type="ECO:0000313" key="2">
    <source>
        <dbReference type="EMBL" id="RIY34207.1"/>
    </source>
</evidence>
<evidence type="ECO:0000313" key="3">
    <source>
        <dbReference type="Proteomes" id="UP000266258"/>
    </source>
</evidence>
<dbReference type="RefSeq" id="WP_119496226.1">
    <property type="nucleotide sequence ID" value="NZ_NRJH01000001.1"/>
</dbReference>
<organism evidence="2 3">
    <name type="scientific">Psittacicella melopsittaci</name>
    <dbReference type="NCBI Taxonomy" id="2028576"/>
    <lineage>
        <taxon>Bacteria</taxon>
        <taxon>Pseudomonadati</taxon>
        <taxon>Pseudomonadota</taxon>
        <taxon>Gammaproteobacteria</taxon>
        <taxon>Pasteurellales</taxon>
        <taxon>Psittacicellaceae</taxon>
        <taxon>Psittacicella</taxon>
    </lineage>
</organism>
<proteinExistence type="predicted"/>
<gene>
    <name evidence="2" type="ORF">CJP74_00010</name>
</gene>
<reference evidence="2 3" key="1">
    <citation type="submission" date="2017-08" db="EMBL/GenBank/DDBJ databases">
        <title>Reclassification of Bisgaard taxon 37 and 44.</title>
        <authorList>
            <person name="Christensen H."/>
        </authorList>
    </citation>
    <scope>NUCLEOTIDE SEQUENCE [LARGE SCALE GENOMIC DNA]</scope>
    <source>
        <strain evidence="2 3">B96_4</strain>
    </source>
</reference>
<dbReference type="AlphaFoldDB" id="A0A3A1YDI7"/>
<evidence type="ECO:0000256" key="1">
    <source>
        <dbReference type="SAM" id="SignalP"/>
    </source>
</evidence>
<dbReference type="OrthoDB" id="5559625at2"/>
<name>A0A3A1YDI7_9GAMM</name>
<keyword evidence="1" id="KW-0732">Signal</keyword>
<protein>
    <submittedName>
        <fullName evidence="2">Uncharacterized protein</fullName>
    </submittedName>
</protein>
<dbReference type="Proteomes" id="UP000266258">
    <property type="component" value="Unassembled WGS sequence"/>
</dbReference>